<dbReference type="Proteomes" id="UP000054279">
    <property type="component" value="Unassembled WGS sequence"/>
</dbReference>
<accession>A0A0C9UMI6</accession>
<proteinExistence type="predicted"/>
<keyword evidence="2" id="KW-1185">Reference proteome</keyword>
<evidence type="ECO:0000313" key="1">
    <source>
        <dbReference type="EMBL" id="KIJ36064.1"/>
    </source>
</evidence>
<gene>
    <name evidence="1" type="ORF">M422DRAFT_51249</name>
</gene>
<sequence>MWFRGLKMTPACIIGGISKDININIIPLAYHLFYLLPKGCLYGVVPERKELWDKPNEVKEYRPQNELKESLPASLDNSLIVDQQQPNMDFDWDAPQPSTEFQGDQDNTQKYDDLVDYEDDEDEKKEYEKIGTDDEDLYEDAQVSYLKRNYRDIWLTSYHILSQRVVPRRLTYKAVETLVLFNHQIQSFIR</sequence>
<name>A0A0C9UMI6_SPHS4</name>
<evidence type="ECO:0000313" key="2">
    <source>
        <dbReference type="Proteomes" id="UP000054279"/>
    </source>
</evidence>
<dbReference type="HOGENOM" id="CLU_1428809_0_0_1"/>
<protein>
    <submittedName>
        <fullName evidence="1">Uncharacterized protein</fullName>
    </submittedName>
</protein>
<dbReference type="AlphaFoldDB" id="A0A0C9UMI6"/>
<organism evidence="1 2">
    <name type="scientific">Sphaerobolus stellatus (strain SS14)</name>
    <dbReference type="NCBI Taxonomy" id="990650"/>
    <lineage>
        <taxon>Eukaryota</taxon>
        <taxon>Fungi</taxon>
        <taxon>Dikarya</taxon>
        <taxon>Basidiomycota</taxon>
        <taxon>Agaricomycotina</taxon>
        <taxon>Agaricomycetes</taxon>
        <taxon>Phallomycetidae</taxon>
        <taxon>Geastrales</taxon>
        <taxon>Sphaerobolaceae</taxon>
        <taxon>Sphaerobolus</taxon>
    </lineage>
</organism>
<dbReference type="EMBL" id="KN837182">
    <property type="protein sequence ID" value="KIJ36064.1"/>
    <property type="molecule type" value="Genomic_DNA"/>
</dbReference>
<reference evidence="1 2" key="1">
    <citation type="submission" date="2014-06" db="EMBL/GenBank/DDBJ databases">
        <title>Evolutionary Origins and Diversification of the Mycorrhizal Mutualists.</title>
        <authorList>
            <consortium name="DOE Joint Genome Institute"/>
            <consortium name="Mycorrhizal Genomics Consortium"/>
            <person name="Kohler A."/>
            <person name="Kuo A."/>
            <person name="Nagy L.G."/>
            <person name="Floudas D."/>
            <person name="Copeland A."/>
            <person name="Barry K.W."/>
            <person name="Cichocki N."/>
            <person name="Veneault-Fourrey C."/>
            <person name="LaButti K."/>
            <person name="Lindquist E.A."/>
            <person name="Lipzen A."/>
            <person name="Lundell T."/>
            <person name="Morin E."/>
            <person name="Murat C."/>
            <person name="Riley R."/>
            <person name="Ohm R."/>
            <person name="Sun H."/>
            <person name="Tunlid A."/>
            <person name="Henrissat B."/>
            <person name="Grigoriev I.V."/>
            <person name="Hibbett D.S."/>
            <person name="Martin F."/>
        </authorList>
    </citation>
    <scope>NUCLEOTIDE SEQUENCE [LARGE SCALE GENOMIC DNA]</scope>
    <source>
        <strain evidence="1 2">SS14</strain>
    </source>
</reference>